<evidence type="ECO:0000313" key="2">
    <source>
        <dbReference type="EMBL" id="MBC9176599.1"/>
    </source>
</evidence>
<evidence type="ECO:0008006" key="4">
    <source>
        <dbReference type="Google" id="ProtNLM"/>
    </source>
</evidence>
<keyword evidence="3" id="KW-1185">Reference proteome</keyword>
<sequence>MLIAIASIGVMAVPGEGAFKGGEASPLRSRCFQAYGAAMLGVAILLPCPGFIITSFAATLLVARVGENRSW</sequence>
<reference evidence="2 3" key="1">
    <citation type="journal article" date="2009" name="Int. J. Syst. Evol. Microbiol.">
        <title>Transfer of Teichococcus ludipueritiae and Muricoccus roseus to the genus Roseomonas, as Roseomonas ludipueritiae comb. nov. and Roseomonas rosea comb. nov., respectively, and emended description of the genus Roseomonas.</title>
        <authorList>
            <person name="Sanchez-Porro C."/>
            <person name="Gallego V."/>
            <person name="Busse H.J."/>
            <person name="Kampfer P."/>
            <person name="Ventosa A."/>
        </authorList>
    </citation>
    <scope>NUCLEOTIDE SEQUENCE [LARGE SCALE GENOMIC DNA]</scope>
    <source>
        <strain evidence="2 3">DSM 14915</strain>
    </source>
</reference>
<comment type="caution">
    <text evidence="2">The sequence shown here is derived from an EMBL/GenBank/DDBJ whole genome shotgun (WGS) entry which is preliminary data.</text>
</comment>
<accession>A0ABR7R4C2</accession>
<evidence type="ECO:0000313" key="3">
    <source>
        <dbReference type="Proteomes" id="UP000603940"/>
    </source>
</evidence>
<keyword evidence="1" id="KW-0472">Membrane</keyword>
<keyword evidence="1" id="KW-1133">Transmembrane helix</keyword>
<organism evidence="2 3">
    <name type="scientific">Pseudoroseomonas ludipueritiae</name>
    <dbReference type="NCBI Taxonomy" id="198093"/>
    <lineage>
        <taxon>Bacteria</taxon>
        <taxon>Pseudomonadati</taxon>
        <taxon>Pseudomonadota</taxon>
        <taxon>Alphaproteobacteria</taxon>
        <taxon>Acetobacterales</taxon>
        <taxon>Acetobacteraceae</taxon>
        <taxon>Pseudoroseomonas</taxon>
    </lineage>
</organism>
<dbReference type="RefSeq" id="WP_187777752.1">
    <property type="nucleotide sequence ID" value="NZ_JACTUZ010000015.1"/>
</dbReference>
<protein>
    <recommendedName>
        <fullName evidence="4">Cytochrome C biogenesis protein transmembrane domain-containing protein</fullName>
    </recommendedName>
</protein>
<keyword evidence="1" id="KW-0812">Transmembrane</keyword>
<evidence type="ECO:0000256" key="1">
    <source>
        <dbReference type="SAM" id="Phobius"/>
    </source>
</evidence>
<feature type="transmembrane region" description="Helical" evidence="1">
    <location>
        <begin position="34"/>
        <end position="63"/>
    </location>
</feature>
<name>A0ABR7R4C2_9PROT</name>
<dbReference type="EMBL" id="JACTUZ010000015">
    <property type="protein sequence ID" value="MBC9176599.1"/>
    <property type="molecule type" value="Genomic_DNA"/>
</dbReference>
<gene>
    <name evidence="2" type="ORF">IBL25_06545</name>
</gene>
<proteinExistence type="predicted"/>
<dbReference type="Proteomes" id="UP000603940">
    <property type="component" value="Unassembled WGS sequence"/>
</dbReference>